<organism evidence="1 2">
    <name type="scientific">Paenibacillus prosopidis</name>
    <dbReference type="NCBI Taxonomy" id="630520"/>
    <lineage>
        <taxon>Bacteria</taxon>
        <taxon>Bacillati</taxon>
        <taxon>Bacillota</taxon>
        <taxon>Bacilli</taxon>
        <taxon>Bacillales</taxon>
        <taxon>Paenibacillaceae</taxon>
        <taxon>Paenibacillus</taxon>
    </lineage>
</organism>
<proteinExistence type="predicted"/>
<dbReference type="AlphaFoldDB" id="A0A368VVR8"/>
<dbReference type="EMBL" id="QPJD01000013">
    <property type="protein sequence ID" value="RCW43523.1"/>
    <property type="molecule type" value="Genomic_DNA"/>
</dbReference>
<keyword evidence="2" id="KW-1185">Reference proteome</keyword>
<accession>A0A368VVR8</accession>
<dbReference type="Proteomes" id="UP000252415">
    <property type="component" value="Unassembled WGS sequence"/>
</dbReference>
<comment type="caution">
    <text evidence="1">The sequence shown here is derived from an EMBL/GenBank/DDBJ whole genome shotgun (WGS) entry which is preliminary data.</text>
</comment>
<evidence type="ECO:0000313" key="2">
    <source>
        <dbReference type="Proteomes" id="UP000252415"/>
    </source>
</evidence>
<reference evidence="1 2" key="1">
    <citation type="submission" date="2018-07" db="EMBL/GenBank/DDBJ databases">
        <title>Genomic Encyclopedia of Type Strains, Phase III (KMG-III): the genomes of soil and plant-associated and newly described type strains.</title>
        <authorList>
            <person name="Whitman W."/>
        </authorList>
    </citation>
    <scope>NUCLEOTIDE SEQUENCE [LARGE SCALE GENOMIC DNA]</scope>
    <source>
        <strain evidence="1 2">CECT 7506</strain>
    </source>
</reference>
<protein>
    <submittedName>
        <fullName evidence="1">Uncharacterized protein</fullName>
    </submittedName>
</protein>
<gene>
    <name evidence="1" type="ORF">DFP97_113197</name>
</gene>
<name>A0A368VVR8_9BACL</name>
<evidence type="ECO:0000313" key="1">
    <source>
        <dbReference type="EMBL" id="RCW43523.1"/>
    </source>
</evidence>
<sequence length="59" mass="6570">MRANRNQLVILSMTLSLPVSVTKGVELGFACLGPAHLLRGEIAVNIYPHAYYPLFQKKE</sequence>